<reference evidence="8" key="1">
    <citation type="submission" date="2020-03" db="EMBL/GenBank/DDBJ databases">
        <title>Draft sequencing of Paenibacilllus sp. S3N08.</title>
        <authorList>
            <person name="Kim D.-U."/>
        </authorList>
    </citation>
    <scope>NUCLEOTIDE SEQUENCE</scope>
    <source>
        <strain evidence="8">S3N08</strain>
    </source>
</reference>
<dbReference type="PANTHER" id="PTHR43649:SF33">
    <property type="entry name" value="POLYGALACTURONAN_RHAMNOGALACTURONAN-BINDING PROTEIN YTCQ"/>
    <property type="match status" value="1"/>
</dbReference>
<sequence>MKKKTMLTALFLPVLLCLSTACSSENESADSPKAPPTPTLDKGEKVKEDPLKLSIMIEPRPDTDLTGIVPIIEKYTNTKLDFRITANLNDVLPVAMASGDLPDVLTFGNAAMRAPYMINAMRGGVIWDITTFIADYPNLKAIHPKIYENISLDGKIYGLPRVRPISRVTFAYRQDWLEKLGLPEPKTIDDYYNMLRAFTFNDPDGNGKHDTIGLTELGTANVERIMSILFGAPNRWGVKPDGSFVGTWETEEYLNSLKFMRKLYAEKLINQDFPVLKDQQWKDLMLNGVAGVYPRHIDEAYYFQQKMPDAKIGVISQLKGPNGVRTTGENGANGIIAFTKSGFKTEKDVRKALKFFDDLASKEMSNLFAWGVEGRHYKIENGKAVMTDLGKYGSELEHLRNQLLAVHANVNAIPGKLIELVEKGEALKEDNIQYAVFDPTLALISATQAEIGTQLNTIIDDALVKFIIGQIDEAGWKAEVEKWRKAGGSKVAKEYADEQAKLKKK</sequence>
<evidence type="ECO:0000256" key="7">
    <source>
        <dbReference type="SAM" id="SignalP"/>
    </source>
</evidence>
<evidence type="ECO:0000256" key="4">
    <source>
        <dbReference type="ARBA" id="ARBA00023139"/>
    </source>
</evidence>
<protein>
    <submittedName>
        <fullName evidence="8">Extracellular solute-binding protein</fullName>
    </submittedName>
</protein>
<organism evidence="8 9">
    <name type="scientific">Paenibacillus agricola</name>
    <dbReference type="NCBI Taxonomy" id="2716264"/>
    <lineage>
        <taxon>Bacteria</taxon>
        <taxon>Bacillati</taxon>
        <taxon>Bacillota</taxon>
        <taxon>Bacilli</taxon>
        <taxon>Bacillales</taxon>
        <taxon>Paenibacillaceae</taxon>
        <taxon>Paenibacillus</taxon>
    </lineage>
</organism>
<evidence type="ECO:0000256" key="1">
    <source>
        <dbReference type="ARBA" id="ARBA00022475"/>
    </source>
</evidence>
<dbReference type="RefSeq" id="WP_166152973.1">
    <property type="nucleotide sequence ID" value="NZ_JAAOIW010000009.1"/>
</dbReference>
<evidence type="ECO:0000313" key="9">
    <source>
        <dbReference type="Proteomes" id="UP001165962"/>
    </source>
</evidence>
<dbReference type="Gene3D" id="3.40.190.10">
    <property type="entry name" value="Periplasmic binding protein-like II"/>
    <property type="match status" value="2"/>
</dbReference>
<keyword evidence="5" id="KW-0449">Lipoprotein</keyword>
<dbReference type="CDD" id="cd13580">
    <property type="entry name" value="PBP2_AlgQ_like_1"/>
    <property type="match status" value="1"/>
</dbReference>
<dbReference type="PANTHER" id="PTHR43649">
    <property type="entry name" value="ARABINOSE-BINDING PROTEIN-RELATED"/>
    <property type="match status" value="1"/>
</dbReference>
<dbReference type="EMBL" id="JAAOIW010000009">
    <property type="protein sequence ID" value="NHN32683.1"/>
    <property type="molecule type" value="Genomic_DNA"/>
</dbReference>
<evidence type="ECO:0000256" key="3">
    <source>
        <dbReference type="ARBA" id="ARBA00023136"/>
    </source>
</evidence>
<dbReference type="SUPFAM" id="SSF53850">
    <property type="entry name" value="Periplasmic binding protein-like II"/>
    <property type="match status" value="1"/>
</dbReference>
<dbReference type="InterPro" id="IPR050490">
    <property type="entry name" value="Bact_solute-bd_prot1"/>
</dbReference>
<comment type="caution">
    <text evidence="8">The sequence shown here is derived from an EMBL/GenBank/DDBJ whole genome shotgun (WGS) entry which is preliminary data.</text>
</comment>
<feature type="chain" id="PRO_5045066920" evidence="7">
    <location>
        <begin position="24"/>
        <end position="505"/>
    </location>
</feature>
<evidence type="ECO:0000256" key="5">
    <source>
        <dbReference type="ARBA" id="ARBA00023288"/>
    </source>
</evidence>
<feature type="region of interest" description="Disordered" evidence="6">
    <location>
        <begin position="25"/>
        <end position="45"/>
    </location>
</feature>
<proteinExistence type="predicted"/>
<keyword evidence="3" id="KW-0472">Membrane</keyword>
<dbReference type="Pfam" id="PF01547">
    <property type="entry name" value="SBP_bac_1"/>
    <property type="match status" value="1"/>
</dbReference>
<feature type="signal peptide" evidence="7">
    <location>
        <begin position="1"/>
        <end position="23"/>
    </location>
</feature>
<dbReference type="PROSITE" id="PS51257">
    <property type="entry name" value="PROKAR_LIPOPROTEIN"/>
    <property type="match status" value="1"/>
</dbReference>
<accession>A0ABX0JD66</accession>
<gene>
    <name evidence="8" type="ORF">G9U52_22930</name>
</gene>
<evidence type="ECO:0000313" key="8">
    <source>
        <dbReference type="EMBL" id="NHN32683.1"/>
    </source>
</evidence>
<evidence type="ECO:0000256" key="6">
    <source>
        <dbReference type="SAM" id="MobiDB-lite"/>
    </source>
</evidence>
<keyword evidence="2 7" id="KW-0732">Signal</keyword>
<evidence type="ECO:0000256" key="2">
    <source>
        <dbReference type="ARBA" id="ARBA00022729"/>
    </source>
</evidence>
<keyword evidence="9" id="KW-1185">Reference proteome</keyword>
<dbReference type="InterPro" id="IPR006059">
    <property type="entry name" value="SBP"/>
</dbReference>
<name>A0ABX0JD66_9BACL</name>
<keyword evidence="4" id="KW-0564">Palmitate</keyword>
<dbReference type="Proteomes" id="UP001165962">
    <property type="component" value="Unassembled WGS sequence"/>
</dbReference>
<keyword evidence="1" id="KW-1003">Cell membrane</keyword>